<keyword evidence="3 5" id="KW-1133">Transmembrane helix</keyword>
<keyword evidence="7" id="KW-1185">Reference proteome</keyword>
<keyword evidence="2 5" id="KW-0812">Transmembrane</keyword>
<dbReference type="EMBL" id="SIRT01000018">
    <property type="protein sequence ID" value="TBM98981.1"/>
    <property type="molecule type" value="Genomic_DNA"/>
</dbReference>
<dbReference type="GO" id="GO:0016020">
    <property type="term" value="C:membrane"/>
    <property type="evidence" value="ECO:0007669"/>
    <property type="project" value="UniProtKB-SubCell"/>
</dbReference>
<evidence type="ECO:0000256" key="5">
    <source>
        <dbReference type="SAM" id="Phobius"/>
    </source>
</evidence>
<name>A0A4Q9FA50_9FLAO</name>
<dbReference type="SMART" id="SM00679">
    <property type="entry name" value="CTNS"/>
    <property type="match status" value="1"/>
</dbReference>
<protein>
    <recommendedName>
        <fullName evidence="8">MtN3 and saliva related transmembrane protein</fullName>
    </recommendedName>
</protein>
<accession>A0A4Q9FA50</accession>
<dbReference type="Gene3D" id="1.20.1280.290">
    <property type="match status" value="1"/>
</dbReference>
<feature type="transmembrane region" description="Helical" evidence="5">
    <location>
        <begin position="6"/>
        <end position="25"/>
    </location>
</feature>
<evidence type="ECO:0000256" key="4">
    <source>
        <dbReference type="ARBA" id="ARBA00023136"/>
    </source>
</evidence>
<dbReference type="Pfam" id="PF04193">
    <property type="entry name" value="PQ-loop"/>
    <property type="match status" value="1"/>
</dbReference>
<dbReference type="Proteomes" id="UP000291142">
    <property type="component" value="Unassembled WGS sequence"/>
</dbReference>
<dbReference type="RefSeq" id="WP_130965625.1">
    <property type="nucleotide sequence ID" value="NZ_SIRT01000018.1"/>
</dbReference>
<evidence type="ECO:0000256" key="1">
    <source>
        <dbReference type="ARBA" id="ARBA00004141"/>
    </source>
</evidence>
<gene>
    <name evidence="6" type="ORF">EYD45_15810</name>
</gene>
<dbReference type="AlphaFoldDB" id="A0A4Q9FA50"/>
<dbReference type="OrthoDB" id="122062at2"/>
<proteinExistence type="predicted"/>
<evidence type="ECO:0008006" key="8">
    <source>
        <dbReference type="Google" id="ProtNLM"/>
    </source>
</evidence>
<dbReference type="NCBIfam" id="NF037968">
    <property type="entry name" value="SemiSWEET_2"/>
    <property type="match status" value="1"/>
</dbReference>
<reference evidence="6 7" key="1">
    <citation type="submission" date="2019-02" db="EMBL/GenBank/DDBJ databases">
        <title>Hyunsoonleella sp., isolated from marine sediment.</title>
        <authorList>
            <person name="Liu B.-T."/>
        </authorList>
    </citation>
    <scope>NUCLEOTIDE SEQUENCE [LARGE SCALE GENOMIC DNA]</scope>
    <source>
        <strain evidence="6 7">T58</strain>
    </source>
</reference>
<dbReference type="InterPro" id="IPR006603">
    <property type="entry name" value="PQ-loop_rpt"/>
</dbReference>
<evidence type="ECO:0000313" key="6">
    <source>
        <dbReference type="EMBL" id="TBM98981.1"/>
    </source>
</evidence>
<dbReference type="GO" id="GO:0051119">
    <property type="term" value="F:sugar transmembrane transporter activity"/>
    <property type="evidence" value="ECO:0007669"/>
    <property type="project" value="InterPro"/>
</dbReference>
<organism evidence="6 7">
    <name type="scientific">Hyunsoonleella flava</name>
    <dbReference type="NCBI Taxonomy" id="2527939"/>
    <lineage>
        <taxon>Bacteria</taxon>
        <taxon>Pseudomonadati</taxon>
        <taxon>Bacteroidota</taxon>
        <taxon>Flavobacteriia</taxon>
        <taxon>Flavobacteriales</taxon>
        <taxon>Flavobacteriaceae</taxon>
    </lineage>
</organism>
<feature type="transmembrane region" description="Helical" evidence="5">
    <location>
        <begin position="64"/>
        <end position="81"/>
    </location>
</feature>
<evidence type="ECO:0000313" key="7">
    <source>
        <dbReference type="Proteomes" id="UP000291142"/>
    </source>
</evidence>
<comment type="caution">
    <text evidence="6">The sequence shown here is derived from an EMBL/GenBank/DDBJ whole genome shotgun (WGS) entry which is preliminary data.</text>
</comment>
<evidence type="ECO:0000256" key="2">
    <source>
        <dbReference type="ARBA" id="ARBA00022692"/>
    </source>
</evidence>
<evidence type="ECO:0000256" key="3">
    <source>
        <dbReference type="ARBA" id="ARBA00022989"/>
    </source>
</evidence>
<keyword evidence="4 5" id="KW-0472">Membrane</keyword>
<feature type="transmembrane region" description="Helical" evidence="5">
    <location>
        <begin position="37"/>
        <end position="58"/>
    </location>
</feature>
<dbReference type="InterPro" id="IPR047662">
    <property type="entry name" value="SemiSWEET"/>
</dbReference>
<sequence length="88" mass="9930">MGFDAYETIGFAAAVLTTIAFLPQVYKTWKTKDVSSLSLPMLILFFIGIVLWLIYGFLKHSPSMIFANSITVLSAILLLYFKLKYGKK</sequence>
<comment type="subcellular location">
    <subcellularLocation>
        <location evidence="1">Membrane</location>
        <topology evidence="1">Multi-pass membrane protein</topology>
    </subcellularLocation>
</comment>